<organism evidence="2 3">
    <name type="scientific">Pseudonocardia sediminis</name>
    <dbReference type="NCBI Taxonomy" id="1397368"/>
    <lineage>
        <taxon>Bacteria</taxon>
        <taxon>Bacillati</taxon>
        <taxon>Actinomycetota</taxon>
        <taxon>Actinomycetes</taxon>
        <taxon>Pseudonocardiales</taxon>
        <taxon>Pseudonocardiaceae</taxon>
        <taxon>Pseudonocardia</taxon>
    </lineage>
</organism>
<accession>A0A4Q7UVD4</accession>
<dbReference type="InterPro" id="IPR024344">
    <property type="entry name" value="MDMPI_metal-binding"/>
</dbReference>
<dbReference type="Pfam" id="PF11716">
    <property type="entry name" value="MDMPI_N"/>
    <property type="match status" value="1"/>
</dbReference>
<sequence>MCPVSLAVDERAAICDEFERSGPDRPTLCEGWTSRDLLAHLLVRERQPWASPGIMVPALSSITDKAMAGYANEAWPNMIDDLRTGPPAWSPFRVGKVDELANGAEFFVHHEDVRRGEPGWEPRESDLDRDTQLWTLLGRSARLLFRKVPVGVVLQRPEGAQQVVATGNGLVTVVGDPAELVLHAFGRDAARVELKGLPADVEAYRAAPAGM</sequence>
<dbReference type="NCBIfam" id="TIGR03083">
    <property type="entry name" value="maleylpyruvate isomerase family mycothiol-dependent enzyme"/>
    <property type="match status" value="1"/>
</dbReference>
<dbReference type="InterPro" id="IPR034660">
    <property type="entry name" value="DinB/YfiT-like"/>
</dbReference>
<evidence type="ECO:0000259" key="1">
    <source>
        <dbReference type="Pfam" id="PF11716"/>
    </source>
</evidence>
<dbReference type="EMBL" id="SHKL01000001">
    <property type="protein sequence ID" value="RZT84801.1"/>
    <property type="molecule type" value="Genomic_DNA"/>
</dbReference>
<dbReference type="NCBIfam" id="TIGR03085">
    <property type="entry name" value="TIGR03085 family metal-binding protein"/>
    <property type="match status" value="1"/>
</dbReference>
<dbReference type="SUPFAM" id="SSF109854">
    <property type="entry name" value="DinB/YfiT-like putative metalloenzymes"/>
    <property type="match status" value="1"/>
</dbReference>
<dbReference type="GO" id="GO:0046872">
    <property type="term" value="F:metal ion binding"/>
    <property type="evidence" value="ECO:0007669"/>
    <property type="project" value="InterPro"/>
</dbReference>
<feature type="domain" description="Mycothiol-dependent maleylpyruvate isomerase metal-binding" evidence="1">
    <location>
        <begin position="7"/>
        <end position="46"/>
    </location>
</feature>
<dbReference type="InterPro" id="IPR017517">
    <property type="entry name" value="Maleyloyr_isom"/>
</dbReference>
<evidence type="ECO:0000313" key="3">
    <source>
        <dbReference type="Proteomes" id="UP000291591"/>
    </source>
</evidence>
<dbReference type="InterPro" id="IPR017519">
    <property type="entry name" value="CHP03085"/>
</dbReference>
<dbReference type="AlphaFoldDB" id="A0A4Q7UVD4"/>
<gene>
    <name evidence="2" type="ORF">EV383_1657</name>
</gene>
<proteinExistence type="predicted"/>
<keyword evidence="3" id="KW-1185">Reference proteome</keyword>
<dbReference type="Proteomes" id="UP000291591">
    <property type="component" value="Unassembled WGS sequence"/>
</dbReference>
<name>A0A4Q7UVD4_PSEST</name>
<protein>
    <submittedName>
        <fullName evidence="2">Uncharacterized protein (TIGR03085 family)</fullName>
    </submittedName>
</protein>
<comment type="caution">
    <text evidence="2">The sequence shown here is derived from an EMBL/GenBank/DDBJ whole genome shotgun (WGS) entry which is preliminary data.</text>
</comment>
<reference evidence="2 3" key="1">
    <citation type="submission" date="2019-02" db="EMBL/GenBank/DDBJ databases">
        <title>Sequencing the genomes of 1000 actinobacteria strains.</title>
        <authorList>
            <person name="Klenk H.-P."/>
        </authorList>
    </citation>
    <scope>NUCLEOTIDE SEQUENCE [LARGE SCALE GENOMIC DNA]</scope>
    <source>
        <strain evidence="2 3">DSM 45779</strain>
    </source>
</reference>
<evidence type="ECO:0000313" key="2">
    <source>
        <dbReference type="EMBL" id="RZT84801.1"/>
    </source>
</evidence>